<proteinExistence type="predicted"/>
<dbReference type="EMBL" id="RHJS01000002">
    <property type="protein sequence ID" value="RRK34831.1"/>
    <property type="molecule type" value="Genomic_DNA"/>
</dbReference>
<keyword evidence="1" id="KW-0175">Coiled coil</keyword>
<feature type="coiled-coil region" evidence="1">
    <location>
        <begin position="267"/>
        <end position="329"/>
    </location>
</feature>
<dbReference type="Proteomes" id="UP000274920">
    <property type="component" value="Unassembled WGS sequence"/>
</dbReference>
<evidence type="ECO:0000313" key="2">
    <source>
        <dbReference type="EMBL" id="RRK34831.1"/>
    </source>
</evidence>
<dbReference type="RefSeq" id="WP_125130012.1">
    <property type="nucleotide sequence ID" value="NZ_RHJS01000002.1"/>
</dbReference>
<protein>
    <recommendedName>
        <fullName evidence="4">Rpn family recombination-promoting nuclease/putative transposase</fullName>
    </recommendedName>
</protein>
<name>A0A3R8R9A3_9FIRM</name>
<accession>A0A3R8R9A3</accession>
<organism evidence="2 3">
    <name type="scientific">Schaedlerella arabinosiphila</name>
    <dbReference type="NCBI Taxonomy" id="2044587"/>
    <lineage>
        <taxon>Bacteria</taxon>
        <taxon>Bacillati</taxon>
        <taxon>Bacillota</taxon>
        <taxon>Clostridia</taxon>
        <taxon>Lachnospirales</taxon>
        <taxon>Lachnospiraceae</taxon>
        <taxon>Schaedlerella</taxon>
    </lineage>
</organism>
<keyword evidence="3" id="KW-1185">Reference proteome</keyword>
<evidence type="ECO:0008006" key="4">
    <source>
        <dbReference type="Google" id="ProtNLM"/>
    </source>
</evidence>
<evidence type="ECO:0000256" key="1">
    <source>
        <dbReference type="SAM" id="Coils"/>
    </source>
</evidence>
<comment type="caution">
    <text evidence="2">The sequence shown here is derived from an EMBL/GenBank/DDBJ whole genome shotgun (WGS) entry which is preliminary data.</text>
</comment>
<reference evidence="2" key="1">
    <citation type="submission" date="2018-10" db="EMBL/GenBank/DDBJ databases">
        <title>Schaedlerella arabinophila gen. nov. sp. nov., isolated from the mouse intestinal tract and comparative analysis with the genome of the closely related altered Schaedler flora strain ASF502.</title>
        <authorList>
            <person name="Miyake S."/>
            <person name="Soh M."/>
            <person name="Seedorf H."/>
        </authorList>
    </citation>
    <scope>NUCLEOTIDE SEQUENCE [LARGE SCALE GENOMIC DNA]</scope>
    <source>
        <strain evidence="2">DSM 106076</strain>
    </source>
</reference>
<gene>
    <name evidence="2" type="ORF">EBB54_28440</name>
</gene>
<evidence type="ECO:0000313" key="3">
    <source>
        <dbReference type="Proteomes" id="UP000274920"/>
    </source>
</evidence>
<dbReference type="AlphaFoldDB" id="A0A3R8R9A3"/>
<sequence length="339" mass="39182">MSEKHVTGGKLWDEILKAIVDAMPEQLFPLFKEIYGKDYPKGTSITLLATESSTYQESPDTPPGSRLSDITLLVNGTDYYHLECQMHNDQDIVIRMIAYDLHFAMQYTTSADEKQGGFVMHFPRSTVIYPEKNGKLPDCLRCRIVFPDGSEHIYQIPTVRIQSYSLQEIHEKHLDLFLPYVLLRLRPRMNPRRKSQLTKKELTDFTAQVILILEDEWKQGYLTEREFDDYINLFRRAADRVLKKHADFRKEVDLMTKPLIELPSVLQKRLRTENDALIADLAEKNKQLADKDAELADKDVELANRNTLLADKDAELANKNAELARMKELLAQYHIPAAT</sequence>